<dbReference type="GeneID" id="69481539"/>
<organism evidence="1 2">
    <name type="scientific">Bacteroides ovatus</name>
    <dbReference type="NCBI Taxonomy" id="28116"/>
    <lineage>
        <taxon>Bacteria</taxon>
        <taxon>Pseudomonadati</taxon>
        <taxon>Bacteroidota</taxon>
        <taxon>Bacteroidia</taxon>
        <taxon>Bacteroidales</taxon>
        <taxon>Bacteroidaceae</taxon>
        <taxon>Bacteroides</taxon>
    </lineage>
</organism>
<dbReference type="AlphaFoldDB" id="A0A139L821"/>
<name>A0A139L821_BACOV</name>
<evidence type="ECO:0000313" key="1">
    <source>
        <dbReference type="EMBL" id="KAA3953220.1"/>
    </source>
</evidence>
<dbReference type="EMBL" id="VWLE01000060">
    <property type="protein sequence ID" value="KAA3953220.1"/>
    <property type="molecule type" value="Genomic_DNA"/>
</dbReference>
<dbReference type="RefSeq" id="WP_004321931.1">
    <property type="nucleotide sequence ID" value="NZ_BAABYJ010000001.1"/>
</dbReference>
<proteinExistence type="predicted"/>
<protein>
    <submittedName>
        <fullName evidence="1">Uncharacterized protein</fullName>
    </submittedName>
</protein>
<dbReference type="Proteomes" id="UP000323717">
    <property type="component" value="Unassembled WGS sequence"/>
</dbReference>
<reference evidence="1 2" key="1">
    <citation type="journal article" date="2019" name="Nat. Med.">
        <title>A library of human gut bacterial isolates paired with longitudinal multiomics data enables mechanistic microbiome research.</title>
        <authorList>
            <person name="Poyet M."/>
            <person name="Groussin M."/>
            <person name="Gibbons S.M."/>
            <person name="Avila-Pacheco J."/>
            <person name="Jiang X."/>
            <person name="Kearney S.M."/>
            <person name="Perrotta A.R."/>
            <person name="Berdy B."/>
            <person name="Zhao S."/>
            <person name="Lieberman T.D."/>
            <person name="Swanson P.K."/>
            <person name="Smith M."/>
            <person name="Roesemann S."/>
            <person name="Alexander J.E."/>
            <person name="Rich S.A."/>
            <person name="Livny J."/>
            <person name="Vlamakis H."/>
            <person name="Clish C."/>
            <person name="Bullock K."/>
            <person name="Deik A."/>
            <person name="Scott J."/>
            <person name="Pierce K.A."/>
            <person name="Xavier R.J."/>
            <person name="Alm E.J."/>
        </authorList>
    </citation>
    <scope>NUCLEOTIDE SEQUENCE [LARGE SCALE GENOMIC DNA]</scope>
    <source>
        <strain evidence="1 2">BIOML-A163</strain>
    </source>
</reference>
<evidence type="ECO:0000313" key="2">
    <source>
        <dbReference type="Proteomes" id="UP000323717"/>
    </source>
</evidence>
<gene>
    <name evidence="1" type="ORF">F3D71_06655</name>
</gene>
<sequence length="217" mass="26016">MGRPIIKFSKRYGKVLGSINPDNHYPLYMFMYIIIMYALENNSAFNALSKHKLSAIHFIRMQVDCCLEVYACLLYRDKERFFKYFMDGKPTNKLCIGKQYLTAGYLCGELNKRYSGISEIYKEGCKWVHPSKVMFRFTAPQYDQTKSDMFFIGYKDKHYYDDEEQLRDIYKDMLLVNQILYELLKELVAPYKMAHSKELKIGKFFKSKKKMRFQFYE</sequence>
<comment type="caution">
    <text evidence="1">The sequence shown here is derived from an EMBL/GenBank/DDBJ whole genome shotgun (WGS) entry which is preliminary data.</text>
</comment>
<accession>A0A139L821</accession>